<feature type="region of interest" description="Disordered" evidence="1">
    <location>
        <begin position="744"/>
        <end position="766"/>
    </location>
</feature>
<feature type="transmembrane region" description="Helical" evidence="2">
    <location>
        <begin position="941"/>
        <end position="965"/>
    </location>
</feature>
<keyword evidence="2" id="KW-0812">Transmembrane</keyword>
<sequence>MADQGSAWLRASERRSCTISTCEEGRASHSHHISPAARTLDRDTKPEHHVRIRGRPHRAIMIRHPDGYQDFRSRPLGFGHVEAGPGSLKIQQELSSRKYSCAHTNRHGKNRLFEYLWQVVETQQIIVGQVLGYLEITISSQPGVPGVGGQCCSLVSTLAKQKSPDILFSLLPHEPSPISENCSGSPPLDDTFISSYNGCHIVATSALSSLCFLDTTPNTPKNMQNNLRTTSCAVCYVHIPHAYQHPHTDHVVTNPGVMYYNTLQIGRARSSLDDRLRIKRRVAACAIEFSIHEETRSGIHERFPRKLPPACIFPFPQNAPLSGNGDCRILPTRQKTCRPEDDRKWFDALVQLRIPIGEMISLFGHEESGEGNRAFNEYMSCLEVEFDLVQVGVSFTCTISSLGQFIGEEKPCFKNGGFLKTCQLHNRGISMVFKMLPMEPMESVIKMNQILSNQNLDDALEKLIYNTHLEYSLMSNLKLIKNDKSLNLELTCSHGLVRVTHTGSLTLKGHSIQPVFYTPESLKNFISAAERKDILMFLSKQWLSTHSPNPLKDCKVCKRCKLKRKPHKNLLPSASRPFEKLHTDILQLSPQTMQLCFGNPQSSKFLLKYIQEIQRKIDVLGISVKQGPADSPQTNGLSKHFNQTLILNISCLLSQLLVPTTFWDEAALFQDTQSIIKPRRNLTSKIPFVLKVNKPTCFLVMKLSQNWIPESLPIIILTDLSIERKTSKVRIRIVLMKAIQPSGPTPMESTVTDCTSSPAPPDTQTHQYVPYFDKAPKDRDSRIETRNILGLTRRSNNNPSANYWFQQSSTVSQLRRVVKKISQLNHYLSIKGVKFSIWSVNTPISEDLSSELAHHTPTTLLQLTSSSRPSILKDTTPKIITIEWFFFFYSQKLNFFLHRVVTTRQETCTQDLLTEGSVIWLRTRIEFGLVMIIGQHGNIQMLPYFLALISLIFYHCFSVLPFKILKISICSCLMMIFYNYLSACFFWILCLSYLVGHLGNSSDHYINYCIFTCFLKILIPEYGQLSKIGGSDVPSKVKLDLAVVVAWNPHSHHVSWSRRLYQHDLSAQGFLASF</sequence>
<dbReference type="Proteomes" id="UP000037035">
    <property type="component" value="Unassembled WGS sequence"/>
</dbReference>
<evidence type="ECO:0008006" key="5">
    <source>
        <dbReference type="Google" id="ProtNLM"/>
    </source>
</evidence>
<accession>A0A0L6UYK5</accession>
<evidence type="ECO:0000313" key="3">
    <source>
        <dbReference type="EMBL" id="KNZ53317.1"/>
    </source>
</evidence>
<feature type="compositionally biased region" description="Polar residues" evidence="1">
    <location>
        <begin position="747"/>
        <end position="766"/>
    </location>
</feature>
<gene>
    <name evidence="3" type="ORF">VP01_327g1</name>
</gene>
<protein>
    <recommendedName>
        <fullName evidence="5">Integrase catalytic domain-containing protein</fullName>
    </recommendedName>
</protein>
<feature type="transmembrane region" description="Helical" evidence="2">
    <location>
        <begin position="977"/>
        <end position="999"/>
    </location>
</feature>
<evidence type="ECO:0000256" key="1">
    <source>
        <dbReference type="SAM" id="MobiDB-lite"/>
    </source>
</evidence>
<proteinExistence type="predicted"/>
<keyword evidence="4" id="KW-1185">Reference proteome</keyword>
<keyword evidence="2" id="KW-0472">Membrane</keyword>
<reference evidence="3 4" key="1">
    <citation type="submission" date="2015-08" db="EMBL/GenBank/DDBJ databases">
        <title>Next Generation Sequencing and Analysis of the Genome of Puccinia sorghi L Schw, the Causal Agent of Maize Common Rust.</title>
        <authorList>
            <person name="Rochi L."/>
            <person name="Burguener G."/>
            <person name="Darino M."/>
            <person name="Turjanski A."/>
            <person name="Kreff E."/>
            <person name="Dieguez M.J."/>
            <person name="Sacco F."/>
        </authorList>
    </citation>
    <scope>NUCLEOTIDE SEQUENCE [LARGE SCALE GENOMIC DNA]</scope>
    <source>
        <strain evidence="3 4">RO10H11247</strain>
    </source>
</reference>
<dbReference type="AlphaFoldDB" id="A0A0L6UYK5"/>
<dbReference type="EMBL" id="LAVV01008257">
    <property type="protein sequence ID" value="KNZ53317.1"/>
    <property type="molecule type" value="Genomic_DNA"/>
</dbReference>
<evidence type="ECO:0000256" key="2">
    <source>
        <dbReference type="SAM" id="Phobius"/>
    </source>
</evidence>
<evidence type="ECO:0000313" key="4">
    <source>
        <dbReference type="Proteomes" id="UP000037035"/>
    </source>
</evidence>
<keyword evidence="2" id="KW-1133">Transmembrane helix</keyword>
<dbReference type="VEuPathDB" id="FungiDB:VP01_327g1"/>
<comment type="caution">
    <text evidence="3">The sequence shown here is derived from an EMBL/GenBank/DDBJ whole genome shotgun (WGS) entry which is preliminary data.</text>
</comment>
<organism evidence="3 4">
    <name type="scientific">Puccinia sorghi</name>
    <dbReference type="NCBI Taxonomy" id="27349"/>
    <lineage>
        <taxon>Eukaryota</taxon>
        <taxon>Fungi</taxon>
        <taxon>Dikarya</taxon>
        <taxon>Basidiomycota</taxon>
        <taxon>Pucciniomycotina</taxon>
        <taxon>Pucciniomycetes</taxon>
        <taxon>Pucciniales</taxon>
        <taxon>Pucciniaceae</taxon>
        <taxon>Puccinia</taxon>
    </lineage>
</organism>
<name>A0A0L6UYK5_9BASI</name>